<comment type="caution">
    <text evidence="8">The sequence shown here is derived from an EMBL/GenBank/DDBJ whole genome shotgun (WGS) entry which is preliminary data.</text>
</comment>
<keyword evidence="2" id="KW-0813">Transport</keyword>
<dbReference type="PRINTS" id="PR00421">
    <property type="entry name" value="THIOREDOXIN"/>
</dbReference>
<dbReference type="Gene3D" id="3.40.30.10">
    <property type="entry name" value="Glutaredoxin"/>
    <property type="match status" value="1"/>
</dbReference>
<evidence type="ECO:0000259" key="7">
    <source>
        <dbReference type="PROSITE" id="PS51352"/>
    </source>
</evidence>
<keyword evidence="5" id="KW-0676">Redox-active center</keyword>
<evidence type="ECO:0000256" key="5">
    <source>
        <dbReference type="ARBA" id="ARBA00023284"/>
    </source>
</evidence>
<dbReference type="NCBIfam" id="TIGR01068">
    <property type="entry name" value="thioredoxin"/>
    <property type="match status" value="1"/>
</dbReference>
<dbReference type="SUPFAM" id="SSF52833">
    <property type="entry name" value="Thioredoxin-like"/>
    <property type="match status" value="1"/>
</dbReference>
<reference evidence="8 9" key="1">
    <citation type="submission" date="2023-05" db="EMBL/GenBank/DDBJ databases">
        <authorList>
            <person name="Gao F."/>
        </authorList>
    </citation>
    <scope>NUCLEOTIDE SEQUENCE [LARGE SCALE GENOMIC DNA]</scope>
    <source>
        <strain evidence="8 9">MIMF12</strain>
    </source>
</reference>
<dbReference type="InterPro" id="IPR036249">
    <property type="entry name" value="Thioredoxin-like_sf"/>
</dbReference>
<evidence type="ECO:0000256" key="1">
    <source>
        <dbReference type="ARBA" id="ARBA00008987"/>
    </source>
</evidence>
<dbReference type="InterPro" id="IPR005746">
    <property type="entry name" value="Thioredoxin"/>
</dbReference>
<gene>
    <name evidence="8" type="primary">trxC</name>
    <name evidence="8" type="ORF">QOL99_12685</name>
</gene>
<dbReference type="PANTHER" id="PTHR45663:SF11">
    <property type="entry name" value="GEO12009P1"/>
    <property type="match status" value="1"/>
</dbReference>
<dbReference type="EMBL" id="JASNGB010000135">
    <property type="protein sequence ID" value="MDL2345000.1"/>
    <property type="molecule type" value="Genomic_DNA"/>
</dbReference>
<comment type="similarity">
    <text evidence="1">Belongs to the thioredoxin family.</text>
</comment>
<protein>
    <recommendedName>
        <fullName evidence="6">Thioredoxin</fullName>
    </recommendedName>
</protein>
<sequence length="140" mass="14807">MSDVLTCAACGAKNRVRTVPEGQVPACARCGAALPWLHDGTDATFAEDVQAPVPVLVDFWAPWCGPCRVMGPVLEDVARECAGKVRVVKVNVDENPQSAARYGVRSIPTLLLMREGQVVDTVVGTVPRAALLGRLAALAE</sequence>
<feature type="domain" description="Thioredoxin" evidence="7">
    <location>
        <begin position="22"/>
        <end position="140"/>
    </location>
</feature>
<name>A0ABT7JIW8_9DEIO</name>
<dbReference type="RefSeq" id="WP_285524319.1">
    <property type="nucleotide sequence ID" value="NZ_JASNGB010000135.1"/>
</dbReference>
<keyword evidence="9" id="KW-1185">Reference proteome</keyword>
<dbReference type="Pfam" id="PF00085">
    <property type="entry name" value="Thioredoxin"/>
    <property type="match status" value="1"/>
</dbReference>
<evidence type="ECO:0000256" key="4">
    <source>
        <dbReference type="ARBA" id="ARBA00023157"/>
    </source>
</evidence>
<dbReference type="Proteomes" id="UP001302059">
    <property type="component" value="Unassembled WGS sequence"/>
</dbReference>
<dbReference type="PROSITE" id="PS51352">
    <property type="entry name" value="THIOREDOXIN_2"/>
    <property type="match status" value="1"/>
</dbReference>
<evidence type="ECO:0000256" key="6">
    <source>
        <dbReference type="NCBIfam" id="TIGR01068"/>
    </source>
</evidence>
<keyword evidence="3" id="KW-0249">Electron transport</keyword>
<proteinExistence type="inferred from homology"/>
<accession>A0ABT7JIW8</accession>
<dbReference type="InterPro" id="IPR017937">
    <property type="entry name" value="Thioredoxin_CS"/>
</dbReference>
<dbReference type="PROSITE" id="PS00194">
    <property type="entry name" value="THIOREDOXIN_1"/>
    <property type="match status" value="1"/>
</dbReference>
<evidence type="ECO:0000256" key="3">
    <source>
        <dbReference type="ARBA" id="ARBA00022982"/>
    </source>
</evidence>
<keyword evidence="4" id="KW-1015">Disulfide bond</keyword>
<dbReference type="CDD" id="cd02947">
    <property type="entry name" value="TRX_family"/>
    <property type="match status" value="1"/>
</dbReference>
<evidence type="ECO:0000313" key="8">
    <source>
        <dbReference type="EMBL" id="MDL2345000.1"/>
    </source>
</evidence>
<evidence type="ECO:0000256" key="2">
    <source>
        <dbReference type="ARBA" id="ARBA00022448"/>
    </source>
</evidence>
<dbReference type="Gene3D" id="2.30.30.380">
    <property type="entry name" value="Zn-finger domain of Sec23/24"/>
    <property type="match status" value="1"/>
</dbReference>
<dbReference type="PANTHER" id="PTHR45663">
    <property type="entry name" value="GEO12009P1"/>
    <property type="match status" value="1"/>
</dbReference>
<organism evidence="8 9">
    <name type="scientific">Deinococcus rhizophilus</name>
    <dbReference type="NCBI Taxonomy" id="3049544"/>
    <lineage>
        <taxon>Bacteria</taxon>
        <taxon>Thermotogati</taxon>
        <taxon>Deinococcota</taxon>
        <taxon>Deinococci</taxon>
        <taxon>Deinococcales</taxon>
        <taxon>Deinococcaceae</taxon>
        <taxon>Deinococcus</taxon>
    </lineage>
</organism>
<dbReference type="InterPro" id="IPR013766">
    <property type="entry name" value="Thioredoxin_domain"/>
</dbReference>
<dbReference type="NCBIfam" id="NF008229">
    <property type="entry name" value="PRK10996.1"/>
    <property type="match status" value="1"/>
</dbReference>
<evidence type="ECO:0000313" key="9">
    <source>
        <dbReference type="Proteomes" id="UP001302059"/>
    </source>
</evidence>